<gene>
    <name evidence="1" type="ORF">E3U43_011390</name>
</gene>
<comment type="caution">
    <text evidence="1">The sequence shown here is derived from an EMBL/GenBank/DDBJ whole genome shotgun (WGS) entry which is preliminary data.</text>
</comment>
<protein>
    <submittedName>
        <fullName evidence="1">Uncharacterized protein</fullName>
    </submittedName>
</protein>
<evidence type="ECO:0000313" key="2">
    <source>
        <dbReference type="Proteomes" id="UP000793456"/>
    </source>
</evidence>
<proteinExistence type="predicted"/>
<evidence type="ECO:0000313" key="1">
    <source>
        <dbReference type="EMBL" id="TMS07297.1"/>
    </source>
</evidence>
<organism evidence="1 2">
    <name type="scientific">Larimichthys crocea</name>
    <name type="common">Large yellow croaker</name>
    <name type="synonym">Pseudosciaena crocea</name>
    <dbReference type="NCBI Taxonomy" id="215358"/>
    <lineage>
        <taxon>Eukaryota</taxon>
        <taxon>Metazoa</taxon>
        <taxon>Chordata</taxon>
        <taxon>Craniata</taxon>
        <taxon>Vertebrata</taxon>
        <taxon>Euteleostomi</taxon>
        <taxon>Actinopterygii</taxon>
        <taxon>Neopterygii</taxon>
        <taxon>Teleostei</taxon>
        <taxon>Neoteleostei</taxon>
        <taxon>Acanthomorphata</taxon>
        <taxon>Eupercaria</taxon>
        <taxon>Sciaenidae</taxon>
        <taxon>Larimichthys</taxon>
    </lineage>
</organism>
<sequence length="922" mass="104461">MQQCRSLQRLKRILPRTTGIFLSQAHLHGLGTLLLSCSSPALEAFLLQTLSSEPSSAKLIHTDVLLHCLQWPLPDTQAISGLLLQNCSTHRLCFEVWCLEPANMEKLSDQTETFLLLINTYLQVASREDPARPKDDVITEKLSDCPEEQETWKKSVTTAALKCLITAYSHSKEQSAPLSEQEKNVLDRLQQLLTSPRDISASEWNGFVKNGLKSFLWGPAAVDHHKTRKSLGASLWKQASSDDLLAMLKSDRMLQTIARFPQQRRIILQDGKEQLYSNNAVKDLGNLYDPCFLLPLFSTILGPECVIDCLKFVSSHALGLTVMALSSYDPKVRAAAYHVLSCFYQHLEGARIKEKRQLLYLMDTVKNGIRQQNQRLPFVLTTYITKVAQQMLKPEDHMYVVLNRFLLSHQSLDFRRVPEFFKLFYGFDLEHKMEREWILSVLEEGISDGHCYELCDQQGIFQTLLGFSSSPLCDEHCQTQIIKVLCQAARVTRAAYNLTKSCGLLTWMIQMVEKKNLDQQLLSAIIDLLHVLWFTNLGQKEKQLDEAKISSSSSAEEKPHSSVKCLPLPLISEFLYVATTISRHLRLRVKAAQLSLFLQTLCSILKHCGAALDINKQADRLTLHPQSLSCTEVLTLLLCWASLSRNTAVLTQIQALSEKHKVKELLGTGKDKTRGKGSSFKARTRKENLADDAETEKQEESLLTECKSYLSSIFVHWEPVFPLSEPQPAQPRDKLHPGRLASDTAHLLTKWSLRCLVEDSYDENRTKEFLHWVEKAVIKHREIVDVVLPDAGLKADLLRLHHQAFEAQCHSCISEREETFKLFNNIMMHFLESQGQLPELHQAVVSACLPEATCDQSRREAGLFLSSLYIHELWSGATLAELFMSHVSLVTRAKCKRQKSSKSSLTQTAIRAICSDLIPMKS</sequence>
<dbReference type="Proteomes" id="UP000793456">
    <property type="component" value="Chromosome XVIII"/>
</dbReference>
<reference evidence="1" key="1">
    <citation type="submission" date="2018-11" db="EMBL/GenBank/DDBJ databases">
        <title>The sequence and de novo assembly of Larimichthys crocea genome using PacBio and Hi-C technologies.</title>
        <authorList>
            <person name="Xu P."/>
            <person name="Chen B."/>
            <person name="Zhou Z."/>
            <person name="Ke Q."/>
            <person name="Wu Y."/>
            <person name="Bai H."/>
            <person name="Pu F."/>
        </authorList>
    </citation>
    <scope>NUCLEOTIDE SEQUENCE</scope>
    <source>
        <tissue evidence="1">Muscle</tissue>
    </source>
</reference>
<name>A0ACD3QJ72_LARCR</name>
<dbReference type="EMBL" id="CM011691">
    <property type="protein sequence ID" value="TMS07297.1"/>
    <property type="molecule type" value="Genomic_DNA"/>
</dbReference>
<keyword evidence="2" id="KW-1185">Reference proteome</keyword>
<accession>A0ACD3QJ72</accession>